<dbReference type="Proteomes" id="UP000215914">
    <property type="component" value="Chromosome 13"/>
</dbReference>
<evidence type="ECO:0000313" key="2">
    <source>
        <dbReference type="EMBL" id="OTG00163.1"/>
    </source>
</evidence>
<dbReference type="AlphaFoldDB" id="A0A251SNR6"/>
<organism evidence="2 3">
    <name type="scientific">Helianthus annuus</name>
    <name type="common">Common sunflower</name>
    <dbReference type="NCBI Taxonomy" id="4232"/>
    <lineage>
        <taxon>Eukaryota</taxon>
        <taxon>Viridiplantae</taxon>
        <taxon>Streptophyta</taxon>
        <taxon>Embryophyta</taxon>
        <taxon>Tracheophyta</taxon>
        <taxon>Spermatophyta</taxon>
        <taxon>Magnoliopsida</taxon>
        <taxon>eudicotyledons</taxon>
        <taxon>Gunneridae</taxon>
        <taxon>Pentapetalae</taxon>
        <taxon>asterids</taxon>
        <taxon>campanulids</taxon>
        <taxon>Asterales</taxon>
        <taxon>Asteraceae</taxon>
        <taxon>Asteroideae</taxon>
        <taxon>Heliantheae alliance</taxon>
        <taxon>Heliantheae</taxon>
        <taxon>Helianthus</taxon>
    </lineage>
</organism>
<evidence type="ECO:0000313" key="1">
    <source>
        <dbReference type="EMBL" id="KAF5771675.1"/>
    </source>
</evidence>
<dbReference type="EMBL" id="CM007902">
    <property type="protein sequence ID" value="OTG00163.1"/>
    <property type="molecule type" value="Genomic_DNA"/>
</dbReference>
<dbReference type="Gramene" id="mRNA:HanXRQr2_Chr13g0567681">
    <property type="protein sequence ID" value="mRNA:HanXRQr2_Chr13g0567681"/>
    <property type="gene ID" value="HanXRQr2_Chr13g0567681"/>
</dbReference>
<name>A0A251SNR6_HELAN</name>
<reference evidence="2" key="2">
    <citation type="submission" date="2017-02" db="EMBL/GenBank/DDBJ databases">
        <title>Sunflower complete genome.</title>
        <authorList>
            <person name="Langlade N."/>
            <person name="Munos S."/>
        </authorList>
    </citation>
    <scope>NUCLEOTIDE SEQUENCE [LARGE SCALE GENOMIC DNA]</scope>
    <source>
        <tissue evidence="2">Leaves</tissue>
    </source>
</reference>
<protein>
    <submittedName>
        <fullName evidence="2">Uncharacterized protein</fullName>
    </submittedName>
</protein>
<reference evidence="1" key="3">
    <citation type="submission" date="2020-06" db="EMBL/GenBank/DDBJ databases">
        <title>Helianthus annuus Genome sequencing and assembly Release 2.</title>
        <authorList>
            <person name="Gouzy J."/>
            <person name="Langlade N."/>
            <person name="Munos S."/>
        </authorList>
    </citation>
    <scope>NUCLEOTIDE SEQUENCE</scope>
    <source>
        <tissue evidence="1">Leaves</tissue>
    </source>
</reference>
<dbReference type="EMBL" id="MNCJ02000328">
    <property type="protein sequence ID" value="KAF5771675.1"/>
    <property type="molecule type" value="Genomic_DNA"/>
</dbReference>
<accession>A0A251SNR6</accession>
<sequence length="102" mass="11985">MYLQPSRLIGTKSFGCVFVEEKDFMHGFKLREEDVKLPQYKNDDLVLNLIPELISRRLMAQNEIVKSVSRFLKKIRGIWWFEVVVDGFHHRARGHLKVGSVL</sequence>
<proteinExistence type="predicted"/>
<keyword evidence="3" id="KW-1185">Reference proteome</keyword>
<evidence type="ECO:0000313" key="3">
    <source>
        <dbReference type="Proteomes" id="UP000215914"/>
    </source>
</evidence>
<dbReference type="InParanoid" id="A0A251SNR6"/>
<reference evidence="1 3" key="1">
    <citation type="journal article" date="2017" name="Nature">
        <title>The sunflower genome provides insights into oil metabolism, flowering and Asterid evolution.</title>
        <authorList>
            <person name="Badouin H."/>
            <person name="Gouzy J."/>
            <person name="Grassa C.J."/>
            <person name="Murat F."/>
            <person name="Staton S.E."/>
            <person name="Cottret L."/>
            <person name="Lelandais-Briere C."/>
            <person name="Owens G.L."/>
            <person name="Carrere S."/>
            <person name="Mayjonade B."/>
            <person name="Legrand L."/>
            <person name="Gill N."/>
            <person name="Kane N.C."/>
            <person name="Bowers J.E."/>
            <person name="Hubner S."/>
            <person name="Bellec A."/>
            <person name="Berard A."/>
            <person name="Berges H."/>
            <person name="Blanchet N."/>
            <person name="Boniface M.C."/>
            <person name="Brunel D."/>
            <person name="Catrice O."/>
            <person name="Chaidir N."/>
            <person name="Claudel C."/>
            <person name="Donnadieu C."/>
            <person name="Faraut T."/>
            <person name="Fievet G."/>
            <person name="Helmstetter N."/>
            <person name="King M."/>
            <person name="Knapp S.J."/>
            <person name="Lai Z."/>
            <person name="Le Paslier M.C."/>
            <person name="Lippi Y."/>
            <person name="Lorenzon L."/>
            <person name="Mandel J.R."/>
            <person name="Marage G."/>
            <person name="Marchand G."/>
            <person name="Marquand E."/>
            <person name="Bret-Mestries E."/>
            <person name="Morien E."/>
            <person name="Nambeesan S."/>
            <person name="Nguyen T."/>
            <person name="Pegot-Espagnet P."/>
            <person name="Pouilly N."/>
            <person name="Raftis F."/>
            <person name="Sallet E."/>
            <person name="Schiex T."/>
            <person name="Thomas J."/>
            <person name="Vandecasteele C."/>
            <person name="Vares D."/>
            <person name="Vear F."/>
            <person name="Vautrin S."/>
            <person name="Crespi M."/>
            <person name="Mangin B."/>
            <person name="Burke J.M."/>
            <person name="Salse J."/>
            <person name="Munos S."/>
            <person name="Vincourt P."/>
            <person name="Rieseberg L.H."/>
            <person name="Langlade N.B."/>
        </authorList>
    </citation>
    <scope>NUCLEOTIDE SEQUENCE [LARGE SCALE GENOMIC DNA]</scope>
    <source>
        <strain evidence="3">cv. SF193</strain>
        <tissue evidence="1">Leaves</tissue>
    </source>
</reference>
<gene>
    <name evidence="2" type="ORF">HannXRQ_Chr13g0387921</name>
    <name evidence="1" type="ORF">HanXRQr2_Chr13g0567681</name>
</gene>